<feature type="region of interest" description="Disordered" evidence="1">
    <location>
        <begin position="192"/>
        <end position="232"/>
    </location>
</feature>
<evidence type="ECO:0000313" key="4">
    <source>
        <dbReference type="Proteomes" id="UP000838756"/>
    </source>
</evidence>
<dbReference type="EMBL" id="CAKXAJ010026113">
    <property type="protein sequence ID" value="CAH2256881.1"/>
    <property type="molecule type" value="Genomic_DNA"/>
</dbReference>
<proteinExistence type="predicted"/>
<dbReference type="AlphaFoldDB" id="A0A8S4SBY6"/>
<feature type="region of interest" description="Disordered" evidence="1">
    <location>
        <begin position="457"/>
        <end position="480"/>
    </location>
</feature>
<sequence length="637" mass="73693">MPFAVTVSRTSITENYFAAFGCIEMGNKRTHQYYVVELSYPIYKDEKFICVPRSWVFDIDNQKVVVRYPRCPIDELLSKMKLDTYEDNDQDWMMLAVYVKLKTNSYKHAINYINYINRNHLSKQTRSTEEYVAGDEPVRSERNSGYSTPLHSEYPNCDILKALLSDQIPLADQPPLPDVNGKTNEIINNDNEVETNNYFDPNDSAEPRQSSYQPETHSPSMMEHSAKSSNDDFEKSVNCRKIKENNAYHYTPELTNKPLMLKIIRKPMMPSITKPPAIDSNINILKQQSCTTENELGSLKNSSKELSKYLTQTVHDLSTFAKHNDQNTLQYVRSSDKSDCGIEKEANSGDHGQEKESVENGSSGFTREPTLNAILSSELVKLHSRLDELFRRYDENRCDNIKINSGMEVLAKKVAELEQLYTESSTASSVEIENMEEEVIETIEDEIEKNKRARNKENIRKKVKNQAKRRRNGSDGFEDIPKKKSSCRFILPQNYDRDDSRWTLKYREMDDDLIELIENTGIYVNESILCAGKRLSKDSKEYAIMLLLEIFSVSALSTCTLTGAKASSCRTEDYEVRPGLDKKARFVLLASVERHAREKRWARLHTRREIMKHRKDIMTTLRNKMTRMRKLNKLHLC</sequence>
<gene>
    <name evidence="3" type="primary">jg11024</name>
    <name evidence="3" type="ORF">PAEG_LOCUS23057</name>
</gene>
<name>A0A8S4SBY6_9NEOP</name>
<protein>
    <submittedName>
        <fullName evidence="3">Jg11024 protein</fullName>
    </submittedName>
</protein>
<dbReference type="Proteomes" id="UP000838756">
    <property type="component" value="Unassembled WGS sequence"/>
</dbReference>
<evidence type="ECO:0000256" key="1">
    <source>
        <dbReference type="SAM" id="MobiDB-lite"/>
    </source>
</evidence>
<dbReference type="GO" id="GO:0003677">
    <property type="term" value="F:DNA binding"/>
    <property type="evidence" value="ECO:0007669"/>
    <property type="project" value="InterPro"/>
</dbReference>
<feature type="region of interest" description="Disordered" evidence="1">
    <location>
        <begin position="130"/>
        <end position="150"/>
    </location>
</feature>
<feature type="domain" description="BEN" evidence="2">
    <location>
        <begin position="519"/>
        <end position="632"/>
    </location>
</feature>
<feature type="compositionally biased region" description="Basic and acidic residues" evidence="1">
    <location>
        <begin position="334"/>
        <end position="358"/>
    </location>
</feature>
<feature type="compositionally biased region" description="Polar residues" evidence="1">
    <location>
        <begin position="207"/>
        <end position="219"/>
    </location>
</feature>
<dbReference type="OrthoDB" id="6515871at2759"/>
<accession>A0A8S4SBY6</accession>
<feature type="region of interest" description="Disordered" evidence="1">
    <location>
        <begin position="332"/>
        <end position="367"/>
    </location>
</feature>
<dbReference type="PROSITE" id="PS51457">
    <property type="entry name" value="BEN"/>
    <property type="match status" value="1"/>
</dbReference>
<evidence type="ECO:0000259" key="2">
    <source>
        <dbReference type="PROSITE" id="PS51457"/>
    </source>
</evidence>
<comment type="caution">
    <text evidence="3">The sequence shown here is derived from an EMBL/GenBank/DDBJ whole genome shotgun (WGS) entry which is preliminary data.</text>
</comment>
<feature type="compositionally biased region" description="Basic residues" evidence="1">
    <location>
        <begin position="461"/>
        <end position="471"/>
    </location>
</feature>
<reference evidence="3" key="1">
    <citation type="submission" date="2022-03" db="EMBL/GenBank/DDBJ databases">
        <authorList>
            <person name="Lindestad O."/>
        </authorList>
    </citation>
    <scope>NUCLEOTIDE SEQUENCE</scope>
</reference>
<keyword evidence="4" id="KW-1185">Reference proteome</keyword>
<evidence type="ECO:0000313" key="3">
    <source>
        <dbReference type="EMBL" id="CAH2256881.1"/>
    </source>
</evidence>
<dbReference type="InterPro" id="IPR018379">
    <property type="entry name" value="BEN_domain"/>
</dbReference>
<organism evidence="3 4">
    <name type="scientific">Pararge aegeria aegeria</name>
    <dbReference type="NCBI Taxonomy" id="348720"/>
    <lineage>
        <taxon>Eukaryota</taxon>
        <taxon>Metazoa</taxon>
        <taxon>Ecdysozoa</taxon>
        <taxon>Arthropoda</taxon>
        <taxon>Hexapoda</taxon>
        <taxon>Insecta</taxon>
        <taxon>Pterygota</taxon>
        <taxon>Neoptera</taxon>
        <taxon>Endopterygota</taxon>
        <taxon>Lepidoptera</taxon>
        <taxon>Glossata</taxon>
        <taxon>Ditrysia</taxon>
        <taxon>Papilionoidea</taxon>
        <taxon>Nymphalidae</taxon>
        <taxon>Satyrinae</taxon>
        <taxon>Satyrini</taxon>
        <taxon>Parargina</taxon>
        <taxon>Pararge</taxon>
    </lineage>
</organism>